<reference evidence="2 3" key="1">
    <citation type="journal article" date="2019" name="G3 (Bethesda)">
        <title>Sequencing of a Wild Apple (Malus baccata) Genome Unravels the Differences Between Cultivated and Wild Apple Species Regarding Disease Resistance and Cold Tolerance.</title>
        <authorList>
            <person name="Chen X."/>
        </authorList>
    </citation>
    <scope>NUCLEOTIDE SEQUENCE [LARGE SCALE GENOMIC DNA]</scope>
    <source>
        <strain evidence="3">cv. Shandingzi</strain>
        <tissue evidence="2">Leaves</tissue>
    </source>
</reference>
<keyword evidence="3" id="KW-1185">Reference proteome</keyword>
<accession>A0A540KTC5</accession>
<dbReference type="AlphaFoldDB" id="A0A540KTC5"/>
<comment type="caution">
    <text evidence="2">The sequence shown here is derived from an EMBL/GenBank/DDBJ whole genome shotgun (WGS) entry which is preliminary data.</text>
</comment>
<protein>
    <submittedName>
        <fullName evidence="2">Uncharacterized protein</fullName>
    </submittedName>
</protein>
<evidence type="ECO:0000313" key="3">
    <source>
        <dbReference type="Proteomes" id="UP000315295"/>
    </source>
</evidence>
<feature type="region of interest" description="Disordered" evidence="1">
    <location>
        <begin position="1"/>
        <end position="77"/>
    </location>
</feature>
<feature type="compositionally biased region" description="Basic and acidic residues" evidence="1">
    <location>
        <begin position="1"/>
        <end position="34"/>
    </location>
</feature>
<proteinExistence type="predicted"/>
<sequence length="77" mass="8735">MMPNKDPKVEKEKMPTSLKEHHEDLQQKPTEARRNQPTSNSANKVTQQEGGGGNTRATRKLEALRTFPRNCENCSVE</sequence>
<name>A0A540KTC5_MALBA</name>
<gene>
    <name evidence="2" type="ORF">C1H46_037079</name>
</gene>
<feature type="compositionally biased region" description="Polar residues" evidence="1">
    <location>
        <begin position="35"/>
        <end position="48"/>
    </location>
</feature>
<evidence type="ECO:0000256" key="1">
    <source>
        <dbReference type="SAM" id="MobiDB-lite"/>
    </source>
</evidence>
<dbReference type="Proteomes" id="UP000315295">
    <property type="component" value="Unassembled WGS sequence"/>
</dbReference>
<evidence type="ECO:0000313" key="2">
    <source>
        <dbReference type="EMBL" id="TQD77389.1"/>
    </source>
</evidence>
<dbReference type="EMBL" id="VIEB01000965">
    <property type="protein sequence ID" value="TQD77389.1"/>
    <property type="molecule type" value="Genomic_DNA"/>
</dbReference>
<organism evidence="2 3">
    <name type="scientific">Malus baccata</name>
    <name type="common">Siberian crab apple</name>
    <name type="synonym">Pyrus baccata</name>
    <dbReference type="NCBI Taxonomy" id="106549"/>
    <lineage>
        <taxon>Eukaryota</taxon>
        <taxon>Viridiplantae</taxon>
        <taxon>Streptophyta</taxon>
        <taxon>Embryophyta</taxon>
        <taxon>Tracheophyta</taxon>
        <taxon>Spermatophyta</taxon>
        <taxon>Magnoliopsida</taxon>
        <taxon>eudicotyledons</taxon>
        <taxon>Gunneridae</taxon>
        <taxon>Pentapetalae</taxon>
        <taxon>rosids</taxon>
        <taxon>fabids</taxon>
        <taxon>Rosales</taxon>
        <taxon>Rosaceae</taxon>
        <taxon>Amygdaloideae</taxon>
        <taxon>Maleae</taxon>
        <taxon>Malus</taxon>
    </lineage>
</organism>